<reference evidence="4 5" key="1">
    <citation type="submission" date="2021-06" db="EMBL/GenBank/DDBJ databases">
        <title>A haploid diamondback moth (Plutella xylostella L.) genome assembly resolves 31 chromosomes and identifies a diamide resistance mutation.</title>
        <authorList>
            <person name="Ward C.M."/>
            <person name="Perry K.D."/>
            <person name="Baker G."/>
            <person name="Powis K."/>
            <person name="Heckel D.G."/>
            <person name="Baxter S.W."/>
        </authorList>
    </citation>
    <scope>NUCLEOTIDE SEQUENCE [LARGE SCALE GENOMIC DNA]</scope>
    <source>
        <strain evidence="4 5">LV</strain>
        <tissue evidence="4">Single pupa</tissue>
    </source>
</reference>
<gene>
    <name evidence="4" type="ORF">JYU34_012892</name>
</gene>
<proteinExistence type="predicted"/>
<feature type="transmembrane region" description="Helical" evidence="2">
    <location>
        <begin position="41"/>
        <end position="58"/>
    </location>
</feature>
<dbReference type="Proteomes" id="UP000823941">
    <property type="component" value="Chromosome 17"/>
</dbReference>
<dbReference type="Pfam" id="PF24985">
    <property type="entry name" value="DUF7775"/>
    <property type="match status" value="1"/>
</dbReference>
<protein>
    <recommendedName>
        <fullName evidence="3">DUF7775 domain-containing protein</fullName>
    </recommendedName>
</protein>
<feature type="transmembrane region" description="Helical" evidence="2">
    <location>
        <begin position="70"/>
        <end position="91"/>
    </location>
</feature>
<dbReference type="PANTHER" id="PTHR36692:SF2">
    <property type="entry name" value="GEO12064P1"/>
    <property type="match status" value="1"/>
</dbReference>
<evidence type="ECO:0000256" key="2">
    <source>
        <dbReference type="SAM" id="Phobius"/>
    </source>
</evidence>
<comment type="caution">
    <text evidence="4">The sequence shown here is derived from an EMBL/GenBank/DDBJ whole genome shotgun (WGS) entry which is preliminary data.</text>
</comment>
<evidence type="ECO:0000313" key="5">
    <source>
        <dbReference type="Proteomes" id="UP000823941"/>
    </source>
</evidence>
<dbReference type="InterPro" id="IPR056677">
    <property type="entry name" value="DUF7775"/>
</dbReference>
<feature type="transmembrane region" description="Helical" evidence="2">
    <location>
        <begin position="143"/>
        <end position="166"/>
    </location>
</feature>
<evidence type="ECO:0000313" key="4">
    <source>
        <dbReference type="EMBL" id="KAG7302905.1"/>
    </source>
</evidence>
<feature type="transmembrane region" description="Helical" evidence="2">
    <location>
        <begin position="103"/>
        <end position="123"/>
    </location>
</feature>
<feature type="domain" description="DUF7775" evidence="3">
    <location>
        <begin position="38"/>
        <end position="164"/>
    </location>
</feature>
<evidence type="ECO:0000259" key="3">
    <source>
        <dbReference type="Pfam" id="PF24985"/>
    </source>
</evidence>
<keyword evidence="2" id="KW-1133">Transmembrane helix</keyword>
<dbReference type="EMBL" id="JAHIBW010000017">
    <property type="protein sequence ID" value="KAG7302905.1"/>
    <property type="molecule type" value="Genomic_DNA"/>
</dbReference>
<keyword evidence="2" id="KW-0472">Membrane</keyword>
<name>A0ABQ7QCE9_PLUXY</name>
<feature type="region of interest" description="Disordered" evidence="1">
    <location>
        <begin position="1"/>
        <end position="23"/>
    </location>
</feature>
<dbReference type="PANTHER" id="PTHR36692">
    <property type="entry name" value="PROTEIN SNAKESKIN"/>
    <property type="match status" value="1"/>
</dbReference>
<organism evidence="4 5">
    <name type="scientific">Plutella xylostella</name>
    <name type="common">Diamondback moth</name>
    <name type="synonym">Plutella maculipennis</name>
    <dbReference type="NCBI Taxonomy" id="51655"/>
    <lineage>
        <taxon>Eukaryota</taxon>
        <taxon>Metazoa</taxon>
        <taxon>Ecdysozoa</taxon>
        <taxon>Arthropoda</taxon>
        <taxon>Hexapoda</taxon>
        <taxon>Insecta</taxon>
        <taxon>Pterygota</taxon>
        <taxon>Neoptera</taxon>
        <taxon>Endopterygota</taxon>
        <taxon>Lepidoptera</taxon>
        <taxon>Glossata</taxon>
        <taxon>Ditrysia</taxon>
        <taxon>Yponomeutoidea</taxon>
        <taxon>Plutellidae</taxon>
        <taxon>Plutella</taxon>
    </lineage>
</organism>
<sequence>MSAGDREAEAQAKKGEEGPGNERDSKAAAALKVHWCVSLRVVELVLSIIAIGLVVGTLNTPQVVQSDHRHIAVIFSAYSSFIIITGVLIIARLLGETPGWRTSLGFSILGVIMFTAACAVIFYDWHRSYYANMRPNKQAYDLLISSGVFAVINALVFLIHAFFTFIKEAEY</sequence>
<evidence type="ECO:0000256" key="1">
    <source>
        <dbReference type="SAM" id="MobiDB-lite"/>
    </source>
</evidence>
<keyword evidence="5" id="KW-1185">Reference proteome</keyword>
<dbReference type="InterPro" id="IPR038976">
    <property type="entry name" value="Ssk"/>
</dbReference>
<accession>A0ABQ7QCE9</accession>
<keyword evidence="2" id="KW-0812">Transmembrane</keyword>